<gene>
    <name evidence="8" type="ORF">HYS17_01105</name>
</gene>
<dbReference type="GO" id="GO:0016020">
    <property type="term" value="C:membrane"/>
    <property type="evidence" value="ECO:0007669"/>
    <property type="project" value="InterPro"/>
</dbReference>
<dbReference type="EMBL" id="CP066681">
    <property type="protein sequence ID" value="QQG37329.1"/>
    <property type="molecule type" value="Genomic_DNA"/>
</dbReference>
<accession>A0A7T5R4M6</accession>
<keyword evidence="4" id="KW-0472">Membrane</keyword>
<feature type="signal peptide" evidence="7">
    <location>
        <begin position="1"/>
        <end position="18"/>
    </location>
</feature>
<keyword evidence="6 8" id="KW-0449">Lipoprotein</keyword>
<dbReference type="PROSITE" id="PS51257">
    <property type="entry name" value="PROKAR_LIPOPROTEIN"/>
    <property type="match status" value="1"/>
</dbReference>
<evidence type="ECO:0000256" key="6">
    <source>
        <dbReference type="ARBA" id="ARBA00023288"/>
    </source>
</evidence>
<name>A0A7T5R4M6_9BACT</name>
<proteinExistence type="inferred from homology"/>
<dbReference type="AlphaFoldDB" id="A0A7T5R4M6"/>
<sequence length="41" mass="4416">MRRALFLFMLIAALGATSSCTNTIQGMGRDIENAGESLQNL</sequence>
<protein>
    <submittedName>
        <fullName evidence="8">Entericidin A/B family lipoprotein</fullName>
    </submittedName>
</protein>
<evidence type="ECO:0000256" key="5">
    <source>
        <dbReference type="ARBA" id="ARBA00023139"/>
    </source>
</evidence>
<keyword evidence="2" id="KW-1003">Cell membrane</keyword>
<dbReference type="InterPro" id="IPR012556">
    <property type="entry name" value="Entericidin"/>
</dbReference>
<evidence type="ECO:0000313" key="9">
    <source>
        <dbReference type="Proteomes" id="UP000595362"/>
    </source>
</evidence>
<comment type="similarity">
    <text evidence="1">Belongs to the EcnA/EcnB lipoprotein family.</text>
</comment>
<dbReference type="GO" id="GO:0009636">
    <property type="term" value="P:response to toxic substance"/>
    <property type="evidence" value="ECO:0007669"/>
    <property type="project" value="InterPro"/>
</dbReference>
<dbReference type="Proteomes" id="UP000595362">
    <property type="component" value="Chromosome"/>
</dbReference>
<feature type="chain" id="PRO_5032806307" evidence="7">
    <location>
        <begin position="19"/>
        <end position="41"/>
    </location>
</feature>
<evidence type="ECO:0000256" key="7">
    <source>
        <dbReference type="SAM" id="SignalP"/>
    </source>
</evidence>
<organism evidence="8 9">
    <name type="scientific">Micavibrio aeruginosavorus</name>
    <dbReference type="NCBI Taxonomy" id="349221"/>
    <lineage>
        <taxon>Bacteria</taxon>
        <taxon>Pseudomonadati</taxon>
        <taxon>Bdellovibrionota</taxon>
        <taxon>Bdellovibrionia</taxon>
        <taxon>Bdellovibrionales</taxon>
        <taxon>Pseudobdellovibrionaceae</taxon>
        <taxon>Micavibrio</taxon>
    </lineage>
</organism>
<evidence type="ECO:0000313" key="8">
    <source>
        <dbReference type="EMBL" id="QQG37329.1"/>
    </source>
</evidence>
<reference evidence="8 9" key="1">
    <citation type="submission" date="2020-07" db="EMBL/GenBank/DDBJ databases">
        <title>Huge and variable diversity of episymbiotic CPR bacteria and DPANN archaea in groundwater ecosystems.</title>
        <authorList>
            <person name="He C.Y."/>
            <person name="Keren R."/>
            <person name="Whittaker M."/>
            <person name="Farag I.F."/>
            <person name="Doudna J."/>
            <person name="Cate J.H.D."/>
            <person name="Banfield J.F."/>
        </authorList>
    </citation>
    <scope>NUCLEOTIDE SEQUENCE [LARGE SCALE GENOMIC DNA]</scope>
    <source>
        <strain evidence="8">NC_groundwater_70_Ag_B-0.1um_54_66</strain>
    </source>
</reference>
<evidence type="ECO:0000256" key="2">
    <source>
        <dbReference type="ARBA" id="ARBA00022475"/>
    </source>
</evidence>
<evidence type="ECO:0000256" key="3">
    <source>
        <dbReference type="ARBA" id="ARBA00022729"/>
    </source>
</evidence>
<evidence type="ECO:0000256" key="4">
    <source>
        <dbReference type="ARBA" id="ARBA00023136"/>
    </source>
</evidence>
<keyword evidence="5" id="KW-0564">Palmitate</keyword>
<dbReference type="Pfam" id="PF08085">
    <property type="entry name" value="Entericidin"/>
    <property type="match status" value="1"/>
</dbReference>
<evidence type="ECO:0000256" key="1">
    <source>
        <dbReference type="ARBA" id="ARBA00010296"/>
    </source>
</evidence>
<keyword evidence="3 7" id="KW-0732">Signal</keyword>